<sequence>MAFQPKYGYYPSNLDLEKFCIKNNLPANKVVRILNLFIRKPLGQEDSRGITLNSKILRRSVGDIYKKILECLLVNGVIENTVGYEIGNHSREYQLADEYYYAENVGKHLIEISLTNKALDYRNKERIILKFIEDYNKPRSQRTVDLPIQIFDEDYKNLIKWFKNGNLTIDSKKAFSKINELNIKEKEPHKYLHYLAIVNIFEEKDYHLKSDLNHRLYSSITNLPKFLRGCLRYDGEELIGIDVSNTQPLLLSIICDYDYLEELYVSSNIDVRPRMLVKFLKHLKTSPSDLKEYKKMVESGNLYESFIDIDPKFDRSIIKENLIKIINDKGINGTKEKKLIRNALKNRFPTIAMLLEVLKSIDHRFASWTLMTKETQLFLFEFVQNFYLNQAHYNIPIFTIHDCFITTKSNVDLLENEIKNFFLENYKVKIPLKREYY</sequence>
<comment type="caution">
    <text evidence="1">The sequence shown here is derived from an EMBL/GenBank/DDBJ whole genome shotgun (WGS) entry which is preliminary data.</text>
</comment>
<protein>
    <recommendedName>
        <fullName evidence="3">DNA-directed RNA polymerase</fullName>
    </recommendedName>
</protein>
<dbReference type="RefSeq" id="WP_276344955.1">
    <property type="nucleotide sequence ID" value="NZ_JARJOW010000015.1"/>
</dbReference>
<dbReference type="InterPro" id="IPR043502">
    <property type="entry name" value="DNA/RNA_pol_sf"/>
</dbReference>
<accession>A0ABT6BNF3</accession>
<name>A0ABT6BNF3_9BACT</name>
<evidence type="ECO:0008006" key="3">
    <source>
        <dbReference type="Google" id="ProtNLM"/>
    </source>
</evidence>
<keyword evidence="2" id="KW-1185">Reference proteome</keyword>
<reference evidence="1 2" key="1">
    <citation type="submission" date="2023-03" db="EMBL/GenBank/DDBJ databases">
        <title>Genome sequencing of Aquirufa.</title>
        <authorList>
            <person name="Pitt A."/>
            <person name="Hahn M.W."/>
        </authorList>
    </citation>
    <scope>NUCLEOTIDE SEQUENCE [LARGE SCALE GENOMIC DNA]</scope>
    <source>
        <strain evidence="1 2">WAEICH-18A</strain>
    </source>
</reference>
<evidence type="ECO:0000313" key="1">
    <source>
        <dbReference type="EMBL" id="MDF5691815.1"/>
    </source>
</evidence>
<dbReference type="Proteomes" id="UP001321344">
    <property type="component" value="Unassembled WGS sequence"/>
</dbReference>
<organism evidence="1 2">
    <name type="scientific">Aquirufa aurantiipilula</name>
    <dbReference type="NCBI Taxonomy" id="2696561"/>
    <lineage>
        <taxon>Bacteria</taxon>
        <taxon>Pseudomonadati</taxon>
        <taxon>Bacteroidota</taxon>
        <taxon>Cytophagia</taxon>
        <taxon>Cytophagales</taxon>
        <taxon>Flectobacillaceae</taxon>
        <taxon>Aquirufa</taxon>
    </lineage>
</organism>
<evidence type="ECO:0000313" key="2">
    <source>
        <dbReference type="Proteomes" id="UP001321344"/>
    </source>
</evidence>
<gene>
    <name evidence="1" type="ORF">PQG43_13165</name>
</gene>
<proteinExistence type="predicted"/>
<dbReference type="EMBL" id="JARJOW010000015">
    <property type="protein sequence ID" value="MDF5691815.1"/>
    <property type="molecule type" value="Genomic_DNA"/>
</dbReference>
<dbReference type="SUPFAM" id="SSF56672">
    <property type="entry name" value="DNA/RNA polymerases"/>
    <property type="match status" value="1"/>
</dbReference>